<keyword evidence="1" id="KW-0812">Transmembrane</keyword>
<protein>
    <submittedName>
        <fullName evidence="2">Uncharacterized protein</fullName>
    </submittedName>
</protein>
<dbReference type="AlphaFoldDB" id="B6VXF2"/>
<feature type="transmembrane region" description="Helical" evidence="1">
    <location>
        <begin position="27"/>
        <end position="44"/>
    </location>
</feature>
<dbReference type="EMBL" id="ABWZ01000038">
    <property type="protein sequence ID" value="EEB25512.1"/>
    <property type="molecule type" value="Genomic_DNA"/>
</dbReference>
<organism evidence="2 3">
    <name type="scientific">Phocaeicola dorei DSM 17855</name>
    <dbReference type="NCBI Taxonomy" id="483217"/>
    <lineage>
        <taxon>Bacteria</taxon>
        <taxon>Pseudomonadati</taxon>
        <taxon>Bacteroidota</taxon>
        <taxon>Bacteroidia</taxon>
        <taxon>Bacteroidales</taxon>
        <taxon>Bacteroidaceae</taxon>
        <taxon>Phocaeicola</taxon>
    </lineage>
</organism>
<keyword evidence="1" id="KW-1133">Transmembrane helix</keyword>
<evidence type="ECO:0000313" key="2">
    <source>
        <dbReference type="EMBL" id="EEB25512.1"/>
    </source>
</evidence>
<gene>
    <name evidence="2" type="ORF">BACDOR_01961</name>
</gene>
<proteinExistence type="predicted"/>
<reference evidence="2 3" key="2">
    <citation type="submission" date="2008-10" db="EMBL/GenBank/DDBJ databases">
        <authorList>
            <person name="Fulton L."/>
            <person name="Clifton S."/>
            <person name="Fulton B."/>
            <person name="Xu J."/>
            <person name="Minx P."/>
            <person name="Pepin K.H."/>
            <person name="Johnson M."/>
            <person name="Thiruvilangam P."/>
            <person name="Bhonagiri V."/>
            <person name="Nash W.E."/>
            <person name="Mardis E.R."/>
            <person name="Wilson R.K."/>
        </authorList>
    </citation>
    <scope>NUCLEOTIDE SEQUENCE [LARGE SCALE GENOMIC DNA]</scope>
    <source>
        <strain evidence="2 3">DSM 17855</strain>
    </source>
</reference>
<dbReference type="Proteomes" id="UP000004849">
    <property type="component" value="Unassembled WGS sequence"/>
</dbReference>
<dbReference type="HOGENOM" id="CLU_3058427_0_0_10"/>
<sequence>MKKSILYIVSVFLLAIALFLYEGDRAKLIPVCFLFLVAILNISVRKKEDDKGK</sequence>
<evidence type="ECO:0000313" key="3">
    <source>
        <dbReference type="Proteomes" id="UP000004849"/>
    </source>
</evidence>
<reference evidence="2 3" key="1">
    <citation type="submission" date="2008-10" db="EMBL/GenBank/DDBJ databases">
        <title>Draft genome sequence of Bacteroides dorei (DSM 17855).</title>
        <authorList>
            <person name="Sudarsanam P."/>
            <person name="Ley R."/>
            <person name="Guruge J."/>
            <person name="Turnbaugh P.J."/>
            <person name="Mahowald M."/>
            <person name="Liep D."/>
            <person name="Gordon J."/>
        </authorList>
    </citation>
    <scope>NUCLEOTIDE SEQUENCE [LARGE SCALE GENOMIC DNA]</scope>
    <source>
        <strain evidence="2 3">DSM 17855</strain>
    </source>
</reference>
<evidence type="ECO:0000256" key="1">
    <source>
        <dbReference type="SAM" id="Phobius"/>
    </source>
</evidence>
<keyword evidence="1" id="KW-0472">Membrane</keyword>
<accession>B6VXF2</accession>
<name>B6VXF2_9BACT</name>
<feature type="transmembrane region" description="Helical" evidence="1">
    <location>
        <begin position="5"/>
        <end position="21"/>
    </location>
</feature>